<proteinExistence type="predicted"/>
<dbReference type="EMBL" id="JAODUP010000693">
    <property type="protein sequence ID" value="KAK2145231.1"/>
    <property type="molecule type" value="Genomic_DNA"/>
</dbReference>
<dbReference type="InterPro" id="IPR046807">
    <property type="entry name" value="Tra1_central"/>
</dbReference>
<dbReference type="AlphaFoldDB" id="A0AAD9J216"/>
<accession>A0AAD9J216</accession>
<protein>
    <submittedName>
        <fullName evidence="1">Uncharacterized protein</fullName>
    </submittedName>
</protein>
<organism evidence="1 2">
    <name type="scientific">Paralvinella palmiformis</name>
    <dbReference type="NCBI Taxonomy" id="53620"/>
    <lineage>
        <taxon>Eukaryota</taxon>
        <taxon>Metazoa</taxon>
        <taxon>Spiralia</taxon>
        <taxon>Lophotrochozoa</taxon>
        <taxon>Annelida</taxon>
        <taxon>Polychaeta</taxon>
        <taxon>Sedentaria</taxon>
        <taxon>Canalipalpata</taxon>
        <taxon>Terebellida</taxon>
        <taxon>Terebelliformia</taxon>
        <taxon>Alvinellidae</taxon>
        <taxon>Paralvinella</taxon>
    </lineage>
</organism>
<reference evidence="1" key="1">
    <citation type="journal article" date="2023" name="Mol. Biol. Evol.">
        <title>Third-Generation Sequencing Reveals the Adaptive Role of the Epigenome in Three Deep-Sea Polychaetes.</title>
        <authorList>
            <person name="Perez M."/>
            <person name="Aroh O."/>
            <person name="Sun Y."/>
            <person name="Lan Y."/>
            <person name="Juniper S.K."/>
            <person name="Young C.R."/>
            <person name="Angers B."/>
            <person name="Qian P.Y."/>
        </authorList>
    </citation>
    <scope>NUCLEOTIDE SEQUENCE</scope>
    <source>
        <strain evidence="1">P08H-3</strain>
    </source>
</reference>
<feature type="non-terminal residue" evidence="1">
    <location>
        <position position="102"/>
    </location>
</feature>
<comment type="caution">
    <text evidence="1">The sequence shown here is derived from an EMBL/GenBank/DDBJ whole genome shotgun (WGS) entry which is preliminary data.</text>
</comment>
<evidence type="ECO:0000313" key="2">
    <source>
        <dbReference type="Proteomes" id="UP001208570"/>
    </source>
</evidence>
<keyword evidence="2" id="KW-1185">Reference proteome</keyword>
<evidence type="ECO:0000313" key="1">
    <source>
        <dbReference type="EMBL" id="KAK2145231.1"/>
    </source>
</evidence>
<dbReference type="Proteomes" id="UP001208570">
    <property type="component" value="Unassembled WGS sequence"/>
</dbReference>
<name>A0AAD9J216_9ANNE</name>
<gene>
    <name evidence="1" type="ORF">LSH36_693g01019</name>
</gene>
<sequence length="102" mass="11635">YYRSLAYSTLADLVHHVRQSLSLNDLALAVDLFSKNVHDDSLLPSIQTMSCKLLLNLVECIRTKSDAENGNGRELFIRMLEVFVLKFKTIAEIQLPALLNKW</sequence>
<dbReference type="Pfam" id="PF20175">
    <property type="entry name" value="Tra1_central"/>
    <property type="match status" value="1"/>
</dbReference>